<protein>
    <submittedName>
        <fullName evidence="8">MFS transporter</fullName>
    </submittedName>
</protein>
<gene>
    <name evidence="8" type="ORF">MMUR_64550</name>
</gene>
<feature type="transmembrane region" description="Helical" evidence="6">
    <location>
        <begin position="414"/>
        <end position="433"/>
    </location>
</feature>
<evidence type="ECO:0000256" key="3">
    <source>
        <dbReference type="ARBA" id="ARBA00022692"/>
    </source>
</evidence>
<feature type="transmembrane region" description="Helical" evidence="6">
    <location>
        <begin position="88"/>
        <end position="109"/>
    </location>
</feature>
<feature type="transmembrane region" description="Helical" evidence="6">
    <location>
        <begin position="115"/>
        <end position="139"/>
    </location>
</feature>
<proteinExistence type="predicted"/>
<accession>A0A7I9WXF6</accession>
<feature type="transmembrane region" description="Helical" evidence="6">
    <location>
        <begin position="348"/>
        <end position="367"/>
    </location>
</feature>
<keyword evidence="9" id="KW-1185">Reference proteome</keyword>
<dbReference type="GO" id="GO:0005886">
    <property type="term" value="C:plasma membrane"/>
    <property type="evidence" value="ECO:0007669"/>
    <property type="project" value="UniProtKB-SubCell"/>
</dbReference>
<dbReference type="EMBL" id="BLKT01000003">
    <property type="protein sequence ID" value="GFG62319.1"/>
    <property type="molecule type" value="Genomic_DNA"/>
</dbReference>
<evidence type="ECO:0000256" key="1">
    <source>
        <dbReference type="ARBA" id="ARBA00004651"/>
    </source>
</evidence>
<feature type="transmembrane region" description="Helical" evidence="6">
    <location>
        <begin position="58"/>
        <end position="76"/>
    </location>
</feature>
<dbReference type="InterPro" id="IPR036259">
    <property type="entry name" value="MFS_trans_sf"/>
</dbReference>
<keyword evidence="5 6" id="KW-0472">Membrane</keyword>
<dbReference type="InterPro" id="IPR011701">
    <property type="entry name" value="MFS"/>
</dbReference>
<feature type="transmembrane region" description="Helical" evidence="6">
    <location>
        <begin position="294"/>
        <end position="312"/>
    </location>
</feature>
<dbReference type="Gene3D" id="1.20.1250.20">
    <property type="entry name" value="MFS general substrate transporter like domains"/>
    <property type="match status" value="2"/>
</dbReference>
<feature type="domain" description="Major facilitator superfamily (MFS) profile" evidence="7">
    <location>
        <begin position="25"/>
        <end position="438"/>
    </location>
</feature>
<keyword evidence="4 6" id="KW-1133">Transmembrane helix</keyword>
<dbReference type="Pfam" id="PF07690">
    <property type="entry name" value="MFS_1"/>
    <property type="match status" value="1"/>
</dbReference>
<dbReference type="SUPFAM" id="SSF103473">
    <property type="entry name" value="MFS general substrate transporter"/>
    <property type="match status" value="1"/>
</dbReference>
<dbReference type="RefSeq" id="WP_246244368.1">
    <property type="nucleotide sequence ID" value="NZ_BAAAMC010000033.1"/>
</dbReference>
<reference evidence="8 9" key="1">
    <citation type="journal article" date="2019" name="Emerg. Microbes Infect.">
        <title>Comprehensive subspecies identification of 175 nontuberculous mycobacteria species based on 7547 genomic profiles.</title>
        <authorList>
            <person name="Matsumoto Y."/>
            <person name="Kinjo T."/>
            <person name="Motooka D."/>
            <person name="Nabeya D."/>
            <person name="Jung N."/>
            <person name="Uechi K."/>
            <person name="Horii T."/>
            <person name="Iida T."/>
            <person name="Fujita J."/>
            <person name="Nakamura S."/>
        </authorList>
    </citation>
    <scope>NUCLEOTIDE SEQUENCE [LARGE SCALE GENOMIC DNA]</scope>
    <source>
        <strain evidence="8 9">JCM 13392</strain>
    </source>
</reference>
<evidence type="ECO:0000256" key="2">
    <source>
        <dbReference type="ARBA" id="ARBA00022448"/>
    </source>
</evidence>
<keyword evidence="3 6" id="KW-0812">Transmembrane</keyword>
<dbReference type="GO" id="GO:0022857">
    <property type="term" value="F:transmembrane transporter activity"/>
    <property type="evidence" value="ECO:0007669"/>
    <property type="project" value="InterPro"/>
</dbReference>
<organism evidence="8 9">
    <name type="scientific">Mycolicibacterium murale</name>
    <dbReference type="NCBI Taxonomy" id="182220"/>
    <lineage>
        <taxon>Bacteria</taxon>
        <taxon>Bacillati</taxon>
        <taxon>Actinomycetota</taxon>
        <taxon>Actinomycetes</taxon>
        <taxon>Mycobacteriales</taxon>
        <taxon>Mycobacteriaceae</taxon>
        <taxon>Mycolicibacterium</taxon>
    </lineage>
</organism>
<comment type="caution">
    <text evidence="8">The sequence shown here is derived from an EMBL/GenBank/DDBJ whole genome shotgun (WGS) entry which is preliminary data.</text>
</comment>
<dbReference type="FunFam" id="1.20.1250.20:FF:000018">
    <property type="entry name" value="MFS transporter permease"/>
    <property type="match status" value="1"/>
</dbReference>
<evidence type="ECO:0000313" key="9">
    <source>
        <dbReference type="Proteomes" id="UP000465241"/>
    </source>
</evidence>
<evidence type="ECO:0000313" key="8">
    <source>
        <dbReference type="EMBL" id="GFG62319.1"/>
    </source>
</evidence>
<sequence length="459" mass="48936">MTTPLDAGLDDGARRSALRKVNTRLMPFIFLLYLVNYIDRTALGIAAPNGMNEELQMTATLFGLASGIFFVGYILLEVPSAMAAQKSGARIWIARIAVTWGIVASLTAFVPSYEWLIFARFMLGVAEAGFAPTVLLYLTIWFSNRERPKAFAFYLLGIPISSVVAGPLASWLINVGDGIFGLTGWRFMILMTGIPAIILGIVALFYLTDRPSQAAWLTDAEKAALTRDLEDNTAAEARGHGEGILSSLKSGRVWVMGLAYLCVVYSLYTIGFFLPSVVSGFAERFGTDFSVLENGFIIAVPYAFAAVALLLWPRHATRSGDIGWHVLISALVGATGIVVAAFGSDPWIVMLGVTLCAVGVISAMPLVYSLPARILSSVAVGAGLALVNTIGNVGGFAGPFVTGWLRDLFGSDQVPFVVVALLLVTAGVISVLVQSRTRAINQAMQTGDSASAPEPTPRP</sequence>
<evidence type="ECO:0000256" key="5">
    <source>
        <dbReference type="ARBA" id="ARBA00023136"/>
    </source>
</evidence>
<dbReference type="CDD" id="cd17319">
    <property type="entry name" value="MFS_ExuT_GudP_like"/>
    <property type="match status" value="1"/>
</dbReference>
<comment type="subcellular location">
    <subcellularLocation>
        <location evidence="1">Cell membrane</location>
        <topology evidence="1">Multi-pass membrane protein</topology>
    </subcellularLocation>
</comment>
<feature type="transmembrane region" description="Helical" evidence="6">
    <location>
        <begin position="253"/>
        <end position="274"/>
    </location>
</feature>
<keyword evidence="2" id="KW-0813">Transport</keyword>
<dbReference type="InterPro" id="IPR020846">
    <property type="entry name" value="MFS_dom"/>
</dbReference>
<feature type="transmembrane region" description="Helical" evidence="6">
    <location>
        <begin position="374"/>
        <end position="394"/>
    </location>
</feature>
<dbReference type="PANTHER" id="PTHR43791">
    <property type="entry name" value="PERMEASE-RELATED"/>
    <property type="match status" value="1"/>
</dbReference>
<dbReference type="PANTHER" id="PTHR43791:SF36">
    <property type="entry name" value="TRANSPORTER, PUTATIVE (AFU_ORTHOLOGUE AFUA_6G08340)-RELATED"/>
    <property type="match status" value="1"/>
</dbReference>
<evidence type="ECO:0000256" key="4">
    <source>
        <dbReference type="ARBA" id="ARBA00022989"/>
    </source>
</evidence>
<dbReference type="PROSITE" id="PS50850">
    <property type="entry name" value="MFS"/>
    <property type="match status" value="1"/>
</dbReference>
<feature type="transmembrane region" description="Helical" evidence="6">
    <location>
        <begin position="185"/>
        <end position="207"/>
    </location>
</feature>
<feature type="transmembrane region" description="Helical" evidence="6">
    <location>
        <begin position="324"/>
        <end position="342"/>
    </location>
</feature>
<evidence type="ECO:0000256" key="6">
    <source>
        <dbReference type="SAM" id="Phobius"/>
    </source>
</evidence>
<name>A0A7I9WXF6_9MYCO</name>
<feature type="transmembrane region" description="Helical" evidence="6">
    <location>
        <begin position="151"/>
        <end position="173"/>
    </location>
</feature>
<dbReference type="AlphaFoldDB" id="A0A7I9WXF6"/>
<evidence type="ECO:0000259" key="7">
    <source>
        <dbReference type="PROSITE" id="PS50850"/>
    </source>
</evidence>
<feature type="transmembrane region" description="Helical" evidence="6">
    <location>
        <begin position="21"/>
        <end position="38"/>
    </location>
</feature>
<dbReference type="Proteomes" id="UP000465241">
    <property type="component" value="Unassembled WGS sequence"/>
</dbReference>